<keyword evidence="3" id="KW-0731">Sigma factor</keyword>
<dbReference type="NCBIfam" id="TIGR02937">
    <property type="entry name" value="sigma70-ECF"/>
    <property type="match status" value="1"/>
</dbReference>
<accession>A0A0B6RW50</accession>
<feature type="domain" description="RNA polymerase sigma-70 region 2" evidence="6">
    <location>
        <begin position="59"/>
        <end position="121"/>
    </location>
</feature>
<dbReference type="Pfam" id="PF04542">
    <property type="entry name" value="Sigma70_r2"/>
    <property type="match status" value="1"/>
</dbReference>
<dbReference type="InterPro" id="IPR039425">
    <property type="entry name" value="RNA_pol_sigma-70-like"/>
</dbReference>
<dbReference type="SUPFAM" id="SSF88659">
    <property type="entry name" value="Sigma3 and sigma4 domains of RNA polymerase sigma factors"/>
    <property type="match status" value="1"/>
</dbReference>
<dbReference type="InterPro" id="IPR013324">
    <property type="entry name" value="RNA_pol_sigma_r3/r4-like"/>
</dbReference>
<dbReference type="InterPro" id="IPR014284">
    <property type="entry name" value="RNA_pol_sigma-70_dom"/>
</dbReference>
<name>A0A0B6RW50_BURPL</name>
<sequence length="231" mass="24876">MRSDLPATPAFAGGLPPPARRARRAGATDARGAETGRREPASERGAVPAAGALVEVLVRHRAMLVQVARGVLGCASRAEDVVHDVCVRLVDFPNQDAIRQPLAYVTRMVRNASIDACRRQSLETTWFADQAEAPALEAASPAPTPEAAVLTRDALRRVQHALAAIPARSRTAFEMVRLREETLEATANALDVSQTLVHFMVRDVTRHCAESLDALDRGAVPPAFAAAPRRR</sequence>
<keyword evidence="8" id="KW-1185">Reference proteome</keyword>
<evidence type="ECO:0000256" key="3">
    <source>
        <dbReference type="ARBA" id="ARBA00023082"/>
    </source>
</evidence>
<dbReference type="GO" id="GO:0016987">
    <property type="term" value="F:sigma factor activity"/>
    <property type="evidence" value="ECO:0007669"/>
    <property type="project" value="UniProtKB-KW"/>
</dbReference>
<evidence type="ECO:0000259" key="6">
    <source>
        <dbReference type="Pfam" id="PF04542"/>
    </source>
</evidence>
<gene>
    <name evidence="7" type="ORF">BGL_1c18300</name>
</gene>
<dbReference type="InterPro" id="IPR036388">
    <property type="entry name" value="WH-like_DNA-bd_sf"/>
</dbReference>
<evidence type="ECO:0000313" key="8">
    <source>
        <dbReference type="Proteomes" id="UP000031838"/>
    </source>
</evidence>
<evidence type="ECO:0000256" key="2">
    <source>
        <dbReference type="ARBA" id="ARBA00023015"/>
    </source>
</evidence>
<reference evidence="8" key="1">
    <citation type="submission" date="2011-03" db="EMBL/GenBank/DDBJ databases">
        <authorList>
            <person name="Voget S."/>
            <person name="Streit W.R."/>
            <person name="Jaeger K.E."/>
            <person name="Daniel R."/>
        </authorList>
    </citation>
    <scope>NUCLEOTIDE SEQUENCE [LARGE SCALE GENOMIC DNA]</scope>
    <source>
        <strain evidence="8">PG1</strain>
    </source>
</reference>
<dbReference type="NCBIfam" id="NF005448">
    <property type="entry name" value="PRK07037.1"/>
    <property type="match status" value="1"/>
</dbReference>
<evidence type="ECO:0000256" key="1">
    <source>
        <dbReference type="ARBA" id="ARBA00010641"/>
    </source>
</evidence>
<feature type="compositionally biased region" description="Low complexity" evidence="5">
    <location>
        <begin position="1"/>
        <end position="14"/>
    </location>
</feature>
<dbReference type="AlphaFoldDB" id="A0A0B6RW50"/>
<dbReference type="SUPFAM" id="SSF88946">
    <property type="entry name" value="Sigma2 domain of RNA polymerase sigma factors"/>
    <property type="match status" value="1"/>
</dbReference>
<dbReference type="InterPro" id="IPR007627">
    <property type="entry name" value="RNA_pol_sigma70_r2"/>
</dbReference>
<comment type="similarity">
    <text evidence="1">Belongs to the sigma-70 factor family. ECF subfamily.</text>
</comment>
<keyword evidence="2" id="KW-0805">Transcription regulation</keyword>
<dbReference type="InterPro" id="IPR013325">
    <property type="entry name" value="RNA_pol_sigma_r2"/>
</dbReference>
<feature type="compositionally biased region" description="Basic and acidic residues" evidence="5">
    <location>
        <begin position="31"/>
        <end position="42"/>
    </location>
</feature>
<dbReference type="RefSeq" id="WP_080937167.1">
    <property type="nucleotide sequence ID" value="NZ_CP002580.1"/>
</dbReference>
<evidence type="ECO:0000256" key="4">
    <source>
        <dbReference type="ARBA" id="ARBA00023163"/>
    </source>
</evidence>
<evidence type="ECO:0000313" key="7">
    <source>
        <dbReference type="EMBL" id="AJK46339.1"/>
    </source>
</evidence>
<dbReference type="HOGENOM" id="CLU_047691_12_5_4"/>
<reference evidence="7 8" key="2">
    <citation type="journal article" date="2016" name="Appl. Microbiol. Biotechnol.">
        <title>Mutations improving production and secretion of extracellular lipase by Burkholderia glumae PG1.</title>
        <authorList>
            <person name="Knapp A."/>
            <person name="Voget S."/>
            <person name="Gao R."/>
            <person name="Zaburannyi N."/>
            <person name="Krysciak D."/>
            <person name="Breuer M."/>
            <person name="Hauer B."/>
            <person name="Streit W.R."/>
            <person name="Muller R."/>
            <person name="Daniel R."/>
            <person name="Jaeger K.E."/>
        </authorList>
    </citation>
    <scope>NUCLEOTIDE SEQUENCE [LARGE SCALE GENOMIC DNA]</scope>
    <source>
        <strain evidence="7 8">PG1</strain>
    </source>
</reference>
<dbReference type="Gene3D" id="1.10.10.10">
    <property type="entry name" value="Winged helix-like DNA-binding domain superfamily/Winged helix DNA-binding domain"/>
    <property type="match status" value="1"/>
</dbReference>
<dbReference type="Proteomes" id="UP000031838">
    <property type="component" value="Chromosome 1"/>
</dbReference>
<feature type="region of interest" description="Disordered" evidence="5">
    <location>
        <begin position="1"/>
        <end position="45"/>
    </location>
</feature>
<dbReference type="Gene3D" id="1.10.1740.10">
    <property type="match status" value="1"/>
</dbReference>
<dbReference type="KEGG" id="bgp:BGL_1c18300"/>
<dbReference type="PANTHER" id="PTHR43133:SF63">
    <property type="entry name" value="RNA POLYMERASE SIGMA FACTOR FECI-RELATED"/>
    <property type="match status" value="1"/>
</dbReference>
<organism evidence="7 8">
    <name type="scientific">Burkholderia plantarii</name>
    <dbReference type="NCBI Taxonomy" id="41899"/>
    <lineage>
        <taxon>Bacteria</taxon>
        <taxon>Pseudomonadati</taxon>
        <taxon>Pseudomonadota</taxon>
        <taxon>Betaproteobacteria</taxon>
        <taxon>Burkholderiales</taxon>
        <taxon>Burkholderiaceae</taxon>
        <taxon>Burkholderia</taxon>
    </lineage>
</organism>
<evidence type="ECO:0000256" key="5">
    <source>
        <dbReference type="SAM" id="MobiDB-lite"/>
    </source>
</evidence>
<dbReference type="GO" id="GO:0006352">
    <property type="term" value="P:DNA-templated transcription initiation"/>
    <property type="evidence" value="ECO:0007669"/>
    <property type="project" value="InterPro"/>
</dbReference>
<dbReference type="EMBL" id="CP002580">
    <property type="protein sequence ID" value="AJK46339.1"/>
    <property type="molecule type" value="Genomic_DNA"/>
</dbReference>
<proteinExistence type="inferred from homology"/>
<dbReference type="PANTHER" id="PTHR43133">
    <property type="entry name" value="RNA POLYMERASE ECF-TYPE SIGMA FACTO"/>
    <property type="match status" value="1"/>
</dbReference>
<keyword evidence="4" id="KW-0804">Transcription</keyword>
<protein>
    <submittedName>
        <fullName evidence="7">RNA polymerase sigma-70 factor, ECF subfamily</fullName>
    </submittedName>
</protein>